<dbReference type="EMBL" id="CALSDN010000006">
    <property type="protein sequence ID" value="CAH6721584.1"/>
    <property type="molecule type" value="Genomic_DNA"/>
</dbReference>
<protein>
    <submittedName>
        <fullName evidence="1">Protein Isd11p</fullName>
    </submittedName>
</protein>
<evidence type="ECO:0000313" key="1">
    <source>
        <dbReference type="EMBL" id="CAH6721584.1"/>
    </source>
</evidence>
<reference evidence="1" key="1">
    <citation type="submission" date="2022-06" db="EMBL/GenBank/DDBJ databases">
        <authorList>
            <person name="Legras J.-L."/>
            <person name="Devillers H."/>
            <person name="Grondin C."/>
        </authorList>
    </citation>
    <scope>NUCLEOTIDE SEQUENCE</scope>
    <source>
        <strain evidence="1">CLIB 1444</strain>
    </source>
</reference>
<comment type="caution">
    <text evidence="1">The sequence shown here is derived from an EMBL/GenBank/DDBJ whole genome shotgun (WGS) entry which is preliminary data.</text>
</comment>
<accession>A0ACA9Y963</accession>
<sequence length="88" mass="10682">MTTKTDVLRLYKQLLTTAKKFDNYNFREYSKRKIVDSFKEHKTVDENQITKFYNNGIDELSRLIRQTAVSRMYTFDKLIIEPLKKHHH</sequence>
<organism evidence="1 2">
    <name type="scientific">[Candida] jaroonii</name>
    <dbReference type="NCBI Taxonomy" id="467808"/>
    <lineage>
        <taxon>Eukaryota</taxon>
        <taxon>Fungi</taxon>
        <taxon>Dikarya</taxon>
        <taxon>Ascomycota</taxon>
        <taxon>Saccharomycotina</taxon>
        <taxon>Pichiomycetes</taxon>
        <taxon>Debaryomycetaceae</taxon>
        <taxon>Yamadazyma</taxon>
    </lineage>
</organism>
<dbReference type="Proteomes" id="UP001152531">
    <property type="component" value="Unassembled WGS sequence"/>
</dbReference>
<keyword evidence="2" id="KW-1185">Reference proteome</keyword>
<gene>
    <name evidence="1" type="ORF">CLIB1444_06S05512</name>
</gene>
<proteinExistence type="predicted"/>
<evidence type="ECO:0000313" key="2">
    <source>
        <dbReference type="Proteomes" id="UP001152531"/>
    </source>
</evidence>
<name>A0ACA9Y963_9ASCO</name>